<comment type="caution">
    <text evidence="2">The sequence shown here is derived from an EMBL/GenBank/DDBJ whole genome shotgun (WGS) entry which is preliminary data.</text>
</comment>
<keyword evidence="1" id="KW-1133">Transmembrane helix</keyword>
<organism evidence="2 3">
    <name type="scientific">Pseudoclavibacter terrae</name>
    <dbReference type="NCBI Taxonomy" id="1530195"/>
    <lineage>
        <taxon>Bacteria</taxon>
        <taxon>Bacillati</taxon>
        <taxon>Actinomycetota</taxon>
        <taxon>Actinomycetes</taxon>
        <taxon>Micrococcales</taxon>
        <taxon>Microbacteriaceae</taxon>
        <taxon>Pseudoclavibacter</taxon>
    </lineage>
</organism>
<evidence type="ECO:0000313" key="3">
    <source>
        <dbReference type="Proteomes" id="UP000490386"/>
    </source>
</evidence>
<feature type="transmembrane region" description="Helical" evidence="1">
    <location>
        <begin position="139"/>
        <end position="161"/>
    </location>
</feature>
<name>A0A7J5AZV6_9MICO</name>
<proteinExistence type="predicted"/>
<dbReference type="AlphaFoldDB" id="A0A7J5AZV6"/>
<dbReference type="RefSeq" id="WP_151424880.1">
    <property type="nucleotide sequence ID" value="NZ_WBJX01000007.1"/>
</dbReference>
<feature type="transmembrane region" description="Helical" evidence="1">
    <location>
        <begin position="75"/>
        <end position="92"/>
    </location>
</feature>
<evidence type="ECO:0000256" key="1">
    <source>
        <dbReference type="SAM" id="Phobius"/>
    </source>
</evidence>
<reference evidence="2 3" key="1">
    <citation type="submission" date="2019-09" db="EMBL/GenBank/DDBJ databases">
        <title>Phylogeny of genus Pseudoclavibacter and closely related genus.</title>
        <authorList>
            <person name="Li Y."/>
        </authorList>
    </citation>
    <scope>NUCLEOTIDE SEQUENCE [LARGE SCALE GENOMIC DNA]</scope>
    <source>
        <strain evidence="2 3">THG-MD12</strain>
    </source>
</reference>
<gene>
    <name evidence="2" type="ORF">F8O03_16725</name>
</gene>
<keyword evidence="1" id="KW-0472">Membrane</keyword>
<feature type="transmembrane region" description="Helical" evidence="1">
    <location>
        <begin position="32"/>
        <end position="55"/>
    </location>
</feature>
<accession>A0A7J5AZV6</accession>
<dbReference type="EMBL" id="WBJX01000007">
    <property type="protein sequence ID" value="KAB1636171.1"/>
    <property type="molecule type" value="Genomic_DNA"/>
</dbReference>
<dbReference type="OrthoDB" id="571348at2"/>
<keyword evidence="3" id="KW-1185">Reference proteome</keyword>
<dbReference type="Proteomes" id="UP000490386">
    <property type="component" value="Unassembled WGS sequence"/>
</dbReference>
<sequence length="220" mass="23915">MTSAPVRTKQHSHLPRWRHPVRLIRDNARAYILLNIAAYGLTAVGFVLGIVFPGLQAARVDALEGDGTAGLVQDLVLTPPLFALVILAVNIGKVGLGFIILPSLVVPFAGLGLFAYFAVETGITLAPTSPIAWVQLIPHSLTLIIELQAYILLLLGAWLLGRCWILPRTVGAPNRRRGYLRGLRSMAVLAVPALALLIVGAIWEAYSLRYLIHPLAEWLL</sequence>
<evidence type="ECO:0000313" key="2">
    <source>
        <dbReference type="EMBL" id="KAB1636171.1"/>
    </source>
</evidence>
<feature type="transmembrane region" description="Helical" evidence="1">
    <location>
        <begin position="182"/>
        <end position="203"/>
    </location>
</feature>
<keyword evidence="1" id="KW-0812">Transmembrane</keyword>
<feature type="transmembrane region" description="Helical" evidence="1">
    <location>
        <begin position="99"/>
        <end position="119"/>
    </location>
</feature>
<protein>
    <submittedName>
        <fullName evidence="2">Stage II sporulation protein M</fullName>
    </submittedName>
</protein>